<sequence>MNLPKTRKIILLIGTILIVGLVFYVFVNREKVPQITEAAPPVPKPIIEIPGNDISTLSTRFSISESLFPTVKKLSVYSWEDTPIFSNFSEAAAFAASLDLKDYQAVKDVFDGEIYLFTQDSAGLSTPKSFAQLSYLDGVREGSYVQSSSASIPSKEEAVEEAKKFIDKNGFDSSLLSVNEATLNYLQYQKSEPPLFPTNSKDEARAVQVEFQMAINNYPIYAALSREYAMQFVIGPAGKVIGLKMRNLGKVGEVLGEYPLKNRQEAVAALEAGEGKLVFTNDIPLGDLKEFTATKVYLAYLQSKEETLQPIFVLEGFGVVGESKMDKVILYLPAIADKYLQ</sequence>
<dbReference type="EMBL" id="PEYV01000006">
    <property type="protein sequence ID" value="PIS21882.1"/>
    <property type="molecule type" value="Genomic_DNA"/>
</dbReference>
<protein>
    <submittedName>
        <fullName evidence="2">Uncharacterized protein</fullName>
    </submittedName>
</protein>
<evidence type="ECO:0000313" key="2">
    <source>
        <dbReference type="EMBL" id="PIS21882.1"/>
    </source>
</evidence>
<keyword evidence="1" id="KW-0472">Membrane</keyword>
<dbReference type="Proteomes" id="UP000231098">
    <property type="component" value="Unassembled WGS sequence"/>
</dbReference>
<reference evidence="3" key="1">
    <citation type="submission" date="2017-09" db="EMBL/GenBank/DDBJ databases">
        <title>Depth-based differentiation of microbial function through sediment-hosted aquifers and enrichment of novel symbionts in the deep terrestrial subsurface.</title>
        <authorList>
            <person name="Probst A.J."/>
            <person name="Ladd B."/>
            <person name="Jarett J.K."/>
            <person name="Geller-Mcgrath D.E."/>
            <person name="Sieber C.M.K."/>
            <person name="Emerson J.B."/>
            <person name="Anantharaman K."/>
            <person name="Thomas B.C."/>
            <person name="Malmstrom R."/>
            <person name="Stieglmeier M."/>
            <person name="Klingl A."/>
            <person name="Woyke T."/>
            <person name="Ryan C.M."/>
            <person name="Banfield J.F."/>
        </authorList>
    </citation>
    <scope>NUCLEOTIDE SEQUENCE [LARGE SCALE GENOMIC DNA]</scope>
</reference>
<keyword evidence="1" id="KW-0812">Transmembrane</keyword>
<name>A0A2H0XAE4_UNCKA</name>
<comment type="caution">
    <text evidence="2">The sequence shown here is derived from an EMBL/GenBank/DDBJ whole genome shotgun (WGS) entry which is preliminary data.</text>
</comment>
<gene>
    <name evidence="2" type="ORF">COT51_00355</name>
</gene>
<proteinExistence type="predicted"/>
<accession>A0A2H0XAE4</accession>
<evidence type="ECO:0000256" key="1">
    <source>
        <dbReference type="SAM" id="Phobius"/>
    </source>
</evidence>
<evidence type="ECO:0000313" key="3">
    <source>
        <dbReference type="Proteomes" id="UP000231098"/>
    </source>
</evidence>
<dbReference type="AlphaFoldDB" id="A0A2H0XAE4"/>
<organism evidence="2 3">
    <name type="scientific">candidate division WWE3 bacterium CG08_land_8_20_14_0_20_41_15</name>
    <dbReference type="NCBI Taxonomy" id="1975086"/>
    <lineage>
        <taxon>Bacteria</taxon>
        <taxon>Katanobacteria</taxon>
    </lineage>
</organism>
<keyword evidence="1" id="KW-1133">Transmembrane helix</keyword>
<feature type="transmembrane region" description="Helical" evidence="1">
    <location>
        <begin position="9"/>
        <end position="27"/>
    </location>
</feature>